<keyword evidence="4 7" id="KW-0812">Transmembrane</keyword>
<evidence type="ECO:0000256" key="2">
    <source>
        <dbReference type="ARBA" id="ARBA00022448"/>
    </source>
</evidence>
<comment type="subcellular location">
    <subcellularLocation>
        <location evidence="1 7">Cell membrane</location>
        <topology evidence="1 7">Multi-pass membrane protein</topology>
    </subcellularLocation>
</comment>
<dbReference type="AlphaFoldDB" id="A0A2V5KJE4"/>
<dbReference type="EMBL" id="QJVJ01000018">
    <property type="protein sequence ID" value="PYI50517.1"/>
    <property type="molecule type" value="Genomic_DNA"/>
</dbReference>
<feature type="transmembrane region" description="Helical" evidence="7">
    <location>
        <begin position="138"/>
        <end position="158"/>
    </location>
</feature>
<reference evidence="9 10" key="1">
    <citation type="submission" date="2018-05" db="EMBL/GenBank/DDBJ databases">
        <title>Paenibacillus flagellatus sp. nov., isolated from selenium mineral soil.</title>
        <authorList>
            <person name="Dai X."/>
        </authorList>
    </citation>
    <scope>NUCLEOTIDE SEQUENCE [LARGE SCALE GENOMIC DNA]</scope>
    <source>
        <strain evidence="9 10">DXL2</strain>
    </source>
</reference>
<evidence type="ECO:0000256" key="1">
    <source>
        <dbReference type="ARBA" id="ARBA00004651"/>
    </source>
</evidence>
<feature type="domain" description="ABC transmembrane type-1" evidence="8">
    <location>
        <begin position="71"/>
        <end position="273"/>
    </location>
</feature>
<dbReference type="RefSeq" id="WP_110843532.1">
    <property type="nucleotide sequence ID" value="NZ_QJVJ01000018.1"/>
</dbReference>
<feature type="transmembrane region" description="Helical" evidence="7">
    <location>
        <begin position="7"/>
        <end position="28"/>
    </location>
</feature>
<feature type="transmembrane region" description="Helical" evidence="7">
    <location>
        <begin position="107"/>
        <end position="126"/>
    </location>
</feature>
<dbReference type="InterPro" id="IPR000515">
    <property type="entry name" value="MetI-like"/>
</dbReference>
<dbReference type="SUPFAM" id="SSF161098">
    <property type="entry name" value="MetI-like"/>
    <property type="match status" value="1"/>
</dbReference>
<dbReference type="Proteomes" id="UP000247476">
    <property type="component" value="Unassembled WGS sequence"/>
</dbReference>
<name>A0A2V5KJE4_9BACL</name>
<keyword evidence="3" id="KW-1003">Cell membrane</keyword>
<feature type="transmembrane region" description="Helical" evidence="7">
    <location>
        <begin position="179"/>
        <end position="204"/>
    </location>
</feature>
<evidence type="ECO:0000313" key="9">
    <source>
        <dbReference type="EMBL" id="PYI50517.1"/>
    </source>
</evidence>
<evidence type="ECO:0000256" key="5">
    <source>
        <dbReference type="ARBA" id="ARBA00022989"/>
    </source>
</evidence>
<accession>A0A2V5KJE4</accession>
<keyword evidence="10" id="KW-1185">Reference proteome</keyword>
<dbReference type="PANTHER" id="PTHR43744:SF9">
    <property type="entry name" value="POLYGALACTURONAN_RHAMNOGALACTURONAN TRANSPORT SYSTEM PERMEASE PROTEIN YTCP"/>
    <property type="match status" value="1"/>
</dbReference>
<dbReference type="PANTHER" id="PTHR43744">
    <property type="entry name" value="ABC TRANSPORTER PERMEASE PROTEIN MG189-RELATED-RELATED"/>
    <property type="match status" value="1"/>
</dbReference>
<evidence type="ECO:0000256" key="7">
    <source>
        <dbReference type="RuleBase" id="RU363032"/>
    </source>
</evidence>
<keyword evidence="6 7" id="KW-0472">Membrane</keyword>
<keyword evidence="2 7" id="KW-0813">Transport</keyword>
<dbReference type="PROSITE" id="PS50928">
    <property type="entry name" value="ABC_TM1"/>
    <property type="match status" value="1"/>
</dbReference>
<comment type="caution">
    <text evidence="9">The sequence shown here is derived from an EMBL/GenBank/DDBJ whole genome shotgun (WGS) entry which is preliminary data.</text>
</comment>
<protein>
    <submittedName>
        <fullName evidence="9">Sugar ABC transporter permease</fullName>
    </submittedName>
</protein>
<evidence type="ECO:0000313" key="10">
    <source>
        <dbReference type="Proteomes" id="UP000247476"/>
    </source>
</evidence>
<sequence>MKSRIGLFTVVNVAILLLVVAATLYPFLHMLAVSLSQDIYVMRGEVSIWPKGLNFDMYKLVLNDPRIATGYANTIVYVSLGTVIALLVTSLGAYALSKKEMLFHKGFTLMVVFTMFFSGGMIPTFLVVKGMGLMDTVWAMVLPGAVSTWNLLIMRTFFSGVPVEVEESGKIDGLTDIGIFFRIVAPLSKAVFATIGLFYAVALWNNFYFPLLYLRDPDLFPLQVILRNIVLAGQVNSGDVTSVGGDNLIVEESLKFATIIVSTVPILLLYPMLQKHFVKGAMIGAVKG</sequence>
<dbReference type="Gene3D" id="1.10.3720.10">
    <property type="entry name" value="MetI-like"/>
    <property type="match status" value="1"/>
</dbReference>
<dbReference type="Pfam" id="PF00528">
    <property type="entry name" value="BPD_transp_1"/>
    <property type="match status" value="1"/>
</dbReference>
<feature type="transmembrane region" description="Helical" evidence="7">
    <location>
        <begin position="75"/>
        <end position="95"/>
    </location>
</feature>
<evidence type="ECO:0000256" key="4">
    <source>
        <dbReference type="ARBA" id="ARBA00022692"/>
    </source>
</evidence>
<dbReference type="GO" id="GO:0005886">
    <property type="term" value="C:plasma membrane"/>
    <property type="evidence" value="ECO:0007669"/>
    <property type="project" value="UniProtKB-SubCell"/>
</dbReference>
<evidence type="ECO:0000256" key="6">
    <source>
        <dbReference type="ARBA" id="ARBA00023136"/>
    </source>
</evidence>
<comment type="similarity">
    <text evidence="7">Belongs to the binding-protein-dependent transport system permease family.</text>
</comment>
<feature type="transmembrane region" description="Helical" evidence="7">
    <location>
        <begin position="256"/>
        <end position="273"/>
    </location>
</feature>
<dbReference type="InterPro" id="IPR035906">
    <property type="entry name" value="MetI-like_sf"/>
</dbReference>
<proteinExistence type="inferred from homology"/>
<dbReference type="OrthoDB" id="9810086at2"/>
<dbReference type="GO" id="GO:0055085">
    <property type="term" value="P:transmembrane transport"/>
    <property type="evidence" value="ECO:0007669"/>
    <property type="project" value="InterPro"/>
</dbReference>
<keyword evidence="5 7" id="KW-1133">Transmembrane helix</keyword>
<gene>
    <name evidence="9" type="ORF">DLM86_28875</name>
</gene>
<organism evidence="9 10">
    <name type="scientific">Paenibacillus flagellatus</name>
    <dbReference type="NCBI Taxonomy" id="2211139"/>
    <lineage>
        <taxon>Bacteria</taxon>
        <taxon>Bacillati</taxon>
        <taxon>Bacillota</taxon>
        <taxon>Bacilli</taxon>
        <taxon>Bacillales</taxon>
        <taxon>Paenibacillaceae</taxon>
        <taxon>Paenibacillus</taxon>
    </lineage>
</organism>
<evidence type="ECO:0000256" key="3">
    <source>
        <dbReference type="ARBA" id="ARBA00022475"/>
    </source>
</evidence>
<evidence type="ECO:0000259" key="8">
    <source>
        <dbReference type="PROSITE" id="PS50928"/>
    </source>
</evidence>
<dbReference type="CDD" id="cd06261">
    <property type="entry name" value="TM_PBP2"/>
    <property type="match status" value="1"/>
</dbReference>